<dbReference type="Proteomes" id="UP000595362">
    <property type="component" value="Chromosome"/>
</dbReference>
<reference evidence="1 2" key="1">
    <citation type="submission" date="2020-07" db="EMBL/GenBank/DDBJ databases">
        <title>Huge and variable diversity of episymbiotic CPR bacteria and DPANN archaea in groundwater ecosystems.</title>
        <authorList>
            <person name="He C.Y."/>
            <person name="Keren R."/>
            <person name="Whittaker M."/>
            <person name="Farag I.F."/>
            <person name="Doudna J."/>
            <person name="Cate J.H.D."/>
            <person name="Banfield J.F."/>
        </authorList>
    </citation>
    <scope>NUCLEOTIDE SEQUENCE [LARGE SCALE GENOMIC DNA]</scope>
    <source>
        <strain evidence="1">NC_groundwater_70_Ag_B-0.1um_54_66</strain>
    </source>
</reference>
<name>A0A7T5R1P2_9BACT</name>
<dbReference type="AlphaFoldDB" id="A0A7T5R1P2"/>
<evidence type="ECO:0000313" key="2">
    <source>
        <dbReference type="Proteomes" id="UP000595362"/>
    </source>
</evidence>
<accession>A0A7T5R1P2</accession>
<evidence type="ECO:0000313" key="1">
    <source>
        <dbReference type="EMBL" id="QQG35918.1"/>
    </source>
</evidence>
<gene>
    <name evidence="1" type="ORF">HYS17_10510</name>
</gene>
<protein>
    <submittedName>
        <fullName evidence="1">Uncharacterized protein</fullName>
    </submittedName>
</protein>
<sequence>MSNTESKRDVVEDGGIKCKIPGLSKMFASCSAGEPPKPSAGPANKAADLVNDGGIGDGMAAQAGKAIMNRQQQLDAQIAKMGG</sequence>
<proteinExistence type="predicted"/>
<organism evidence="1 2">
    <name type="scientific">Micavibrio aeruginosavorus</name>
    <dbReference type="NCBI Taxonomy" id="349221"/>
    <lineage>
        <taxon>Bacteria</taxon>
        <taxon>Pseudomonadati</taxon>
        <taxon>Bdellovibrionota</taxon>
        <taxon>Bdellovibrionia</taxon>
        <taxon>Bdellovibrionales</taxon>
        <taxon>Pseudobdellovibrionaceae</taxon>
        <taxon>Micavibrio</taxon>
    </lineage>
</organism>
<dbReference type="EMBL" id="CP066681">
    <property type="protein sequence ID" value="QQG35918.1"/>
    <property type="molecule type" value="Genomic_DNA"/>
</dbReference>